<keyword evidence="2" id="KW-1185">Reference proteome</keyword>
<reference evidence="1" key="1">
    <citation type="submission" date="2022-04" db="EMBL/GenBank/DDBJ databases">
        <title>Genome of the entomopathogenic fungus Entomophthora muscae.</title>
        <authorList>
            <person name="Elya C."/>
            <person name="Lovett B.R."/>
            <person name="Lee E."/>
            <person name="Macias A.M."/>
            <person name="Hajek A.E."/>
            <person name="De Bivort B.L."/>
            <person name="Kasson M.T."/>
            <person name="De Fine Licht H.H."/>
            <person name="Stajich J.E."/>
        </authorList>
    </citation>
    <scope>NUCLEOTIDE SEQUENCE</scope>
    <source>
        <strain evidence="1">Berkeley</strain>
    </source>
</reference>
<gene>
    <name evidence="1" type="primary">GOS1_2</name>
    <name evidence="1" type="ORF">DSO57_1015600</name>
</gene>
<organism evidence="1 2">
    <name type="scientific">Entomophthora muscae</name>
    <dbReference type="NCBI Taxonomy" id="34485"/>
    <lineage>
        <taxon>Eukaryota</taxon>
        <taxon>Fungi</taxon>
        <taxon>Fungi incertae sedis</taxon>
        <taxon>Zoopagomycota</taxon>
        <taxon>Entomophthoromycotina</taxon>
        <taxon>Entomophthoromycetes</taxon>
        <taxon>Entomophthorales</taxon>
        <taxon>Entomophthoraceae</taxon>
        <taxon>Entomophthora</taxon>
    </lineage>
</organism>
<comment type="caution">
    <text evidence="1">The sequence shown here is derived from an EMBL/GenBank/DDBJ whole genome shotgun (WGS) entry which is preliminary data.</text>
</comment>
<accession>A0ACC2SHY4</accession>
<evidence type="ECO:0000313" key="2">
    <source>
        <dbReference type="Proteomes" id="UP001165960"/>
    </source>
</evidence>
<dbReference type="Proteomes" id="UP001165960">
    <property type="component" value="Unassembled WGS sequence"/>
</dbReference>
<protein>
    <submittedName>
        <fullName evidence="1">Protein transport protein gos1</fullName>
    </submittedName>
</protein>
<proteinExistence type="predicted"/>
<evidence type="ECO:0000313" key="1">
    <source>
        <dbReference type="EMBL" id="KAJ9061958.1"/>
    </source>
</evidence>
<dbReference type="EMBL" id="QTSX02005032">
    <property type="protein sequence ID" value="KAJ9061958.1"/>
    <property type="molecule type" value="Genomic_DNA"/>
</dbReference>
<name>A0ACC2SHY4_9FUNG</name>
<sequence length="244" mass="27374">MSSKEPLLNQQPAKDFSGFSKQARQLGLTLEKQIGTLSKLTFKREAANPLGTSSPDNFLEARNLRQEIGTKLAEFKNLVERMEDILTEYGNDLSDPTLPHTFRRHSEQLSQFQQEFSKIEAKLNAASAREELLGEESARPSRKNNRERLTEQSEAAYFMGEQSRIDSSHSMIDSTLSQAYEIRGELGQQGLSLASSNSRIMQLASSIPGMNGLLSRINMRRRRDSVIVGSVISLGIIFLFFTVL</sequence>